<proteinExistence type="predicted"/>
<dbReference type="RefSeq" id="WP_160961705.1">
    <property type="nucleotide sequence ID" value="NZ_WVUD01000024.1"/>
</dbReference>
<sequence length="80" mass="9267">MLFDTDIPIEDCHDLEKLLRSNDLAALKKFEEIKQSLPTEYQTKIQEISCQLNKLDFEAARFNLLEMVTASISKKTKDAF</sequence>
<dbReference type="Proteomes" id="UP000482487">
    <property type="component" value="Unassembled WGS sequence"/>
</dbReference>
<accession>A0A7C9IVM6</accession>
<organism evidence="1 2">
    <name type="scientific">Solidesulfovibrio aerotolerans</name>
    <dbReference type="NCBI Taxonomy" id="295255"/>
    <lineage>
        <taxon>Bacteria</taxon>
        <taxon>Pseudomonadati</taxon>
        <taxon>Thermodesulfobacteriota</taxon>
        <taxon>Desulfovibrionia</taxon>
        <taxon>Desulfovibrionales</taxon>
        <taxon>Desulfovibrionaceae</taxon>
        <taxon>Solidesulfovibrio</taxon>
    </lineage>
</organism>
<name>A0A7C9IVM6_9BACT</name>
<evidence type="ECO:0000313" key="2">
    <source>
        <dbReference type="Proteomes" id="UP000482487"/>
    </source>
</evidence>
<dbReference type="AlphaFoldDB" id="A0A7C9IVM6"/>
<protein>
    <submittedName>
        <fullName evidence="1">Uncharacterized protein</fullName>
    </submittedName>
</protein>
<dbReference type="EMBL" id="WVUD01000024">
    <property type="protein sequence ID" value="MYL84043.1"/>
    <property type="molecule type" value="Genomic_DNA"/>
</dbReference>
<comment type="caution">
    <text evidence="1">The sequence shown here is derived from an EMBL/GenBank/DDBJ whole genome shotgun (WGS) entry which is preliminary data.</text>
</comment>
<gene>
    <name evidence="1" type="ORF">GTA51_12975</name>
</gene>
<evidence type="ECO:0000313" key="1">
    <source>
        <dbReference type="EMBL" id="MYL84043.1"/>
    </source>
</evidence>
<keyword evidence="2" id="KW-1185">Reference proteome</keyword>
<reference evidence="1 2" key="1">
    <citation type="submission" date="2020-01" db="EMBL/GenBank/DDBJ databases">
        <title>Genome sequence of Desulfovibrio aerotolerans DSM 16695(T).</title>
        <authorList>
            <person name="Karnachuk O."/>
            <person name="Avakyan M."/>
            <person name="Mardanov A."/>
            <person name="Kadnikov V."/>
            <person name="Ravin N."/>
        </authorList>
    </citation>
    <scope>NUCLEOTIDE SEQUENCE [LARGE SCALE GENOMIC DNA]</scope>
    <source>
        <strain evidence="1 2">DSM 16695</strain>
    </source>
</reference>